<dbReference type="GO" id="GO:0005829">
    <property type="term" value="C:cytosol"/>
    <property type="evidence" value="ECO:0007669"/>
    <property type="project" value="TreeGrafter"/>
</dbReference>
<keyword evidence="5 6" id="KW-0804">Transcription</keyword>
<dbReference type="Proteomes" id="UP000318937">
    <property type="component" value="Unassembled WGS sequence"/>
</dbReference>
<feature type="domain" description="NusB/RsmB/TIM44" evidence="7">
    <location>
        <begin position="4"/>
        <end position="122"/>
    </location>
</feature>
<evidence type="ECO:0000256" key="5">
    <source>
        <dbReference type="ARBA" id="ARBA00023163"/>
    </source>
</evidence>
<comment type="similarity">
    <text evidence="1 6">Belongs to the NusB family.</text>
</comment>
<accession>A0A544T8N1</accession>
<comment type="caution">
    <text evidence="8">The sequence shown here is derived from an EMBL/GenBank/DDBJ whole genome shotgun (WGS) entry which is preliminary data.</text>
</comment>
<keyword evidence="4 6" id="KW-0805">Transcription regulation</keyword>
<name>A0A544T8N1_9BACI</name>
<dbReference type="PANTHER" id="PTHR11078">
    <property type="entry name" value="N UTILIZATION SUBSTANCE PROTEIN B-RELATED"/>
    <property type="match status" value="1"/>
</dbReference>
<evidence type="ECO:0000256" key="1">
    <source>
        <dbReference type="ARBA" id="ARBA00005952"/>
    </source>
</evidence>
<organism evidence="8 9">
    <name type="scientific">Psychrobacillus soli</name>
    <dbReference type="NCBI Taxonomy" id="1543965"/>
    <lineage>
        <taxon>Bacteria</taxon>
        <taxon>Bacillati</taxon>
        <taxon>Bacillota</taxon>
        <taxon>Bacilli</taxon>
        <taxon>Bacillales</taxon>
        <taxon>Bacillaceae</taxon>
        <taxon>Psychrobacillus</taxon>
    </lineage>
</organism>
<dbReference type="GO" id="GO:0031564">
    <property type="term" value="P:transcription antitermination"/>
    <property type="evidence" value="ECO:0007669"/>
    <property type="project" value="UniProtKB-KW"/>
</dbReference>
<evidence type="ECO:0000256" key="4">
    <source>
        <dbReference type="ARBA" id="ARBA00023015"/>
    </source>
</evidence>
<dbReference type="GO" id="GO:0006353">
    <property type="term" value="P:DNA-templated transcription termination"/>
    <property type="evidence" value="ECO:0007669"/>
    <property type="project" value="UniProtKB-UniRule"/>
</dbReference>
<comment type="function">
    <text evidence="6">Involved in transcription antitermination. Required for transcription of ribosomal RNA (rRNA) genes. Binds specifically to the boxA antiterminator sequence of the ribosomal RNA (rrn) operons.</text>
</comment>
<evidence type="ECO:0000259" key="7">
    <source>
        <dbReference type="Pfam" id="PF01029"/>
    </source>
</evidence>
<proteinExistence type="inferred from homology"/>
<reference evidence="8 9" key="1">
    <citation type="submission" date="2019-05" db="EMBL/GenBank/DDBJ databases">
        <title>Psychrobacillus vulpis sp. nov., a new species isolated from feces of a red fox that inhabits in The Tablas de Daimiel Natural Park, Albacete, Spain.</title>
        <authorList>
            <person name="Rodriguez M."/>
            <person name="Reina J.C."/>
            <person name="Bejar V."/>
            <person name="Llamas I."/>
        </authorList>
    </citation>
    <scope>NUCLEOTIDE SEQUENCE [LARGE SCALE GENOMIC DNA]</scope>
    <source>
        <strain evidence="8 9">NHI-2</strain>
    </source>
</reference>
<dbReference type="GO" id="GO:0003723">
    <property type="term" value="F:RNA binding"/>
    <property type="evidence" value="ECO:0007669"/>
    <property type="project" value="UniProtKB-UniRule"/>
</dbReference>
<dbReference type="RefSeq" id="WP_142607641.1">
    <property type="nucleotide sequence ID" value="NZ_VDGG01000023.1"/>
</dbReference>
<keyword evidence="2 6" id="KW-0889">Transcription antitermination</keyword>
<evidence type="ECO:0000313" key="8">
    <source>
        <dbReference type="EMBL" id="TQR13728.1"/>
    </source>
</evidence>
<dbReference type="HAMAP" id="MF_00073">
    <property type="entry name" value="NusB"/>
    <property type="match status" value="1"/>
</dbReference>
<evidence type="ECO:0000313" key="9">
    <source>
        <dbReference type="Proteomes" id="UP000318937"/>
    </source>
</evidence>
<evidence type="ECO:0000256" key="3">
    <source>
        <dbReference type="ARBA" id="ARBA00022884"/>
    </source>
</evidence>
<dbReference type="EMBL" id="VDGG01000023">
    <property type="protein sequence ID" value="TQR13728.1"/>
    <property type="molecule type" value="Genomic_DNA"/>
</dbReference>
<keyword evidence="3 6" id="KW-0694">RNA-binding</keyword>
<keyword evidence="9" id="KW-1185">Reference proteome</keyword>
<sequence length="125" mass="14293">MKRRQARELALQALFQLDNHEISIEEAIGHVTEKQDPFLTQLVTGTLAHKEEIDASLVDKLENWSLARLPKIERTVLRIAVYELLYTEETPGKVVINEALEICKVFGDEKSSRFVNGVLSKYKVQ</sequence>
<dbReference type="OrthoDB" id="9811381at2"/>
<evidence type="ECO:0000256" key="6">
    <source>
        <dbReference type="HAMAP-Rule" id="MF_00073"/>
    </source>
</evidence>
<dbReference type="Pfam" id="PF01029">
    <property type="entry name" value="NusB"/>
    <property type="match status" value="1"/>
</dbReference>
<dbReference type="SUPFAM" id="SSF48013">
    <property type="entry name" value="NusB-like"/>
    <property type="match status" value="1"/>
</dbReference>
<evidence type="ECO:0000256" key="2">
    <source>
        <dbReference type="ARBA" id="ARBA00022814"/>
    </source>
</evidence>
<dbReference type="Gene3D" id="1.10.940.10">
    <property type="entry name" value="NusB-like"/>
    <property type="match status" value="1"/>
</dbReference>
<gene>
    <name evidence="6 8" type="primary">nusB</name>
    <name evidence="8" type="ORF">FG383_12050</name>
</gene>
<dbReference type="InterPro" id="IPR035926">
    <property type="entry name" value="NusB-like_sf"/>
</dbReference>
<dbReference type="InterPro" id="IPR006027">
    <property type="entry name" value="NusB_RsmB_TIM44"/>
</dbReference>
<dbReference type="CDD" id="cd00619">
    <property type="entry name" value="Terminator_NusB"/>
    <property type="match status" value="1"/>
</dbReference>
<dbReference type="AlphaFoldDB" id="A0A544T8N1"/>
<protein>
    <recommendedName>
        <fullName evidence="6">Transcription antitermination protein NusB</fullName>
    </recommendedName>
    <alternativeName>
        <fullName evidence="6">Antitermination factor NusB</fullName>
    </alternativeName>
</protein>
<dbReference type="PANTHER" id="PTHR11078:SF3">
    <property type="entry name" value="ANTITERMINATION NUSB DOMAIN-CONTAINING PROTEIN"/>
    <property type="match status" value="1"/>
</dbReference>
<dbReference type="NCBIfam" id="TIGR01951">
    <property type="entry name" value="nusB"/>
    <property type="match status" value="1"/>
</dbReference>
<dbReference type="InterPro" id="IPR011605">
    <property type="entry name" value="NusB_fam"/>
</dbReference>